<name>A0A830FA76_9EURY</name>
<organism evidence="2 3">
    <name type="scientific">Halarchaeum grantii</name>
    <dbReference type="NCBI Taxonomy" id="1193105"/>
    <lineage>
        <taxon>Archaea</taxon>
        <taxon>Methanobacteriati</taxon>
        <taxon>Methanobacteriota</taxon>
        <taxon>Stenosarchaea group</taxon>
        <taxon>Halobacteria</taxon>
        <taxon>Halobacteriales</taxon>
        <taxon>Halobacteriaceae</taxon>
    </lineage>
</organism>
<protein>
    <recommendedName>
        <fullName evidence="4">Cell surface protein</fullName>
    </recommendedName>
</protein>
<proteinExistence type="predicted"/>
<dbReference type="PANTHER" id="PTHR35399:SF2">
    <property type="entry name" value="DUF839 DOMAIN-CONTAINING PROTEIN"/>
    <property type="match status" value="1"/>
</dbReference>
<dbReference type="EMBL" id="BMPF01000002">
    <property type="protein sequence ID" value="GGL34782.1"/>
    <property type="molecule type" value="Genomic_DNA"/>
</dbReference>
<keyword evidence="3" id="KW-1185">Reference proteome</keyword>
<evidence type="ECO:0000313" key="3">
    <source>
        <dbReference type="Proteomes" id="UP000628840"/>
    </source>
</evidence>
<dbReference type="Pfam" id="PF05787">
    <property type="entry name" value="PhoX"/>
    <property type="match status" value="1"/>
</dbReference>
<evidence type="ECO:0008006" key="4">
    <source>
        <dbReference type="Google" id="ProtNLM"/>
    </source>
</evidence>
<dbReference type="SUPFAM" id="SSF63446">
    <property type="entry name" value="Type I dockerin domain"/>
    <property type="match status" value="1"/>
</dbReference>
<dbReference type="GO" id="GO:0000272">
    <property type="term" value="P:polysaccharide catabolic process"/>
    <property type="evidence" value="ECO:0007669"/>
    <property type="project" value="InterPro"/>
</dbReference>
<accession>A0A830FA76</accession>
<feature type="region of interest" description="Disordered" evidence="1">
    <location>
        <begin position="816"/>
        <end position="843"/>
    </location>
</feature>
<gene>
    <name evidence="2" type="ORF">GCM10009037_18010</name>
</gene>
<dbReference type="Proteomes" id="UP000628840">
    <property type="component" value="Unassembled WGS sequence"/>
</dbReference>
<comment type="caution">
    <text evidence="2">The sequence shown here is derived from an EMBL/GenBank/DDBJ whole genome shotgun (WGS) entry which is preliminary data.</text>
</comment>
<reference evidence="2 3" key="1">
    <citation type="journal article" date="2019" name="Int. J. Syst. Evol. Microbiol.">
        <title>The Global Catalogue of Microorganisms (GCM) 10K type strain sequencing project: providing services to taxonomists for standard genome sequencing and annotation.</title>
        <authorList>
            <consortium name="The Broad Institute Genomics Platform"/>
            <consortium name="The Broad Institute Genome Sequencing Center for Infectious Disease"/>
            <person name="Wu L."/>
            <person name="Ma J."/>
        </authorList>
    </citation>
    <scope>NUCLEOTIDE SEQUENCE [LARGE SCALE GENOMIC DNA]</scope>
    <source>
        <strain evidence="2 3">JCM 19585</strain>
    </source>
</reference>
<evidence type="ECO:0000313" key="2">
    <source>
        <dbReference type="EMBL" id="GGL34782.1"/>
    </source>
</evidence>
<dbReference type="Gene3D" id="2.60.40.680">
    <property type="match status" value="1"/>
</dbReference>
<sequence length="895" mass="95680">MASSVAAALGASVAGSGIASADVEESDTPGAPSVKGSLKRFSNTAFGAEVTGPFVFDDGTLLYSLQHPSTDNVAPYDRAGIGYVKGFSFAMNGSNDDFEELSAPETQDEQHSVRTADGDYVMLARREEPINGASEQLGVPETPDGEPIDKFPGTRYSEAGYTPDCNQFIASNEAGTEGHLFTNFESTPGNVSRIPLSKNAATGEWEADLENAINMANTEELRDLGGTMINCYGDRTPWDTMVSSEENYAHPRVSYKATVGDIVEAGTGKGLVGGCQFWNRPNPTGIQSAVDEYYGDESWSVQGNWALAGVELLAYQLGAFPRDATGVDTSTADAYAKTEVVEDAKNTGTPITDEAYPNPYRYGYHVDYREPHAETPEPIKYYVLGRAAWESPNFQNDLRTVYGASDGDSKGIYKFVADEEIPSYDDPMELAGTLYAPKVTNDAASAADSGTRASPADVALDVEWVPLGHASNAEIESWIAEYDDVTQADYLETHAETDWTEDRATAIEEADKAVIENGNQNYITNEEIVEWARQYEARGHDGVDEGLRRVPFLETRAAAKEIGASIEFNKAEGIDSVDDAGPGDYVYFGISEFNDDMADDTGDLQMDRVDGGVVYRAELDANYDVSTLEPVVVGPDFTDGPQAANDAVRNIDNVYAMDDGRVLCCEDGFAESRRSYPNDCLWVYQPNPTVAVGSAAVGQGESVTVEVRAKHIPDGLSGGTFSVGVSDTDVAEITSASYPDAAGLNQPPSIAEDGSTAAFEFADVNEAMQADGVEFTLATVTLSGVGGGAADLDVSAALDDDEGQNVAVETRSGVTVTGPASVAGSGSVPSDPDGDGRYEDVNGNGRVDYDDVVLLFDRMESKSVASNARSFDFNENDRLDYADIVHLYEEAGVEQ</sequence>
<dbReference type="AlphaFoldDB" id="A0A830FA76"/>
<feature type="region of interest" description="Disordered" evidence="1">
    <location>
        <begin position="129"/>
        <end position="151"/>
    </location>
</feature>
<dbReference type="PANTHER" id="PTHR35399">
    <property type="entry name" value="SLR8030 PROTEIN"/>
    <property type="match status" value="1"/>
</dbReference>
<dbReference type="InterPro" id="IPR018247">
    <property type="entry name" value="EF_Hand_1_Ca_BS"/>
</dbReference>
<evidence type="ECO:0000256" key="1">
    <source>
        <dbReference type="SAM" id="MobiDB-lite"/>
    </source>
</evidence>
<dbReference type="PROSITE" id="PS00018">
    <property type="entry name" value="EF_HAND_1"/>
    <property type="match status" value="2"/>
</dbReference>
<dbReference type="InterPro" id="IPR036439">
    <property type="entry name" value="Dockerin_dom_sf"/>
</dbReference>
<dbReference type="InterPro" id="IPR008557">
    <property type="entry name" value="PhoX"/>
</dbReference>